<protein>
    <submittedName>
        <fullName evidence="1">PAAR domain-containing protein</fullName>
    </submittedName>
</protein>
<reference evidence="1 2" key="1">
    <citation type="journal article" date="2023" name="Int. J. Syst. Evol. Microbiol.">
        <title>Physiological and genomic analyses of cobalamin (vitamin B12)-auxotrophy of Lysobacter auxotrophicus sp. nov., a methionine-auxotrophic chitinolytic bacterium isolated from chitin-treated soil.</title>
        <authorList>
            <person name="Saito A."/>
            <person name="Dohra H."/>
            <person name="Hamada M."/>
            <person name="Moriuchi R."/>
            <person name="Kotsuchibashi Y."/>
            <person name="Mori K."/>
        </authorList>
    </citation>
    <scope>NUCLEOTIDE SEQUENCE [LARGE SCALE GENOMIC DNA]</scope>
    <source>
        <strain evidence="1 2">5-21a</strain>
    </source>
</reference>
<sequence>MALKYLIVVGDPTTAGGEAVEGDSGWMIQCLDGSSRPAVRVNDAVMCGACGPTKVIQGAGHFLTGGALVAYDGLLLACGHQMIAKSQRLCSVEVNDGSRATHRISNPVAESLVSSKSAPGEQPKYALQFQATDYNTGRPLPHCKYILTRGDGQVQRGQCDESGLTDVISSVQPEQVSIHFVFTSPIGNSISKSDLS</sequence>
<dbReference type="Proteomes" id="UP001317822">
    <property type="component" value="Chromosome"/>
</dbReference>
<keyword evidence="2" id="KW-1185">Reference proteome</keyword>
<evidence type="ECO:0000313" key="1">
    <source>
        <dbReference type="EMBL" id="BDU18272.1"/>
    </source>
</evidence>
<proteinExistence type="predicted"/>
<dbReference type="EMBL" id="AP027041">
    <property type="protein sequence ID" value="BDU18272.1"/>
    <property type="molecule type" value="Genomic_DNA"/>
</dbReference>
<dbReference type="CDD" id="cd14744">
    <property type="entry name" value="PAAR_CT_2"/>
    <property type="match status" value="1"/>
</dbReference>
<name>A0ABM8DIN2_9GAMM</name>
<organism evidence="1 2">
    <name type="scientific">Lysobacter auxotrophicus</name>
    <dbReference type="NCBI Taxonomy" id="2992573"/>
    <lineage>
        <taxon>Bacteria</taxon>
        <taxon>Pseudomonadati</taxon>
        <taxon>Pseudomonadota</taxon>
        <taxon>Gammaproteobacteria</taxon>
        <taxon>Lysobacterales</taxon>
        <taxon>Lysobacteraceae</taxon>
        <taxon>Lysobacter</taxon>
    </lineage>
</organism>
<gene>
    <name evidence="1" type="ORF">LA521A_34730</name>
</gene>
<dbReference type="Pfam" id="PF05488">
    <property type="entry name" value="PAAR_motif"/>
    <property type="match status" value="1"/>
</dbReference>
<dbReference type="InterPro" id="IPR008727">
    <property type="entry name" value="PAAR_motif"/>
</dbReference>
<evidence type="ECO:0000313" key="2">
    <source>
        <dbReference type="Proteomes" id="UP001317822"/>
    </source>
</evidence>
<accession>A0ABM8DIN2</accession>